<feature type="non-terminal residue" evidence="2">
    <location>
        <position position="63"/>
    </location>
</feature>
<gene>
    <name evidence="2" type="ORF">K1F36_15225</name>
</gene>
<evidence type="ECO:0000313" key="3">
    <source>
        <dbReference type="Proteomes" id="UP001196136"/>
    </source>
</evidence>
<keyword evidence="1" id="KW-0812">Transmembrane</keyword>
<comment type="caution">
    <text evidence="2">The sequence shown here is derived from an EMBL/GenBank/DDBJ whole genome shotgun (WGS) entry which is preliminary data.</text>
</comment>
<sequence>MQLITIRMRRASLFVLLYIFLMPFCAFYMQASTVLEPPQATVTGTVTDTSGNPLAGVNLVVES</sequence>
<accession>A0ABS7EU82</accession>
<dbReference type="RefSeq" id="WP_220114617.1">
    <property type="nucleotide sequence ID" value="NZ_JAHZSV010000025.1"/>
</dbReference>
<evidence type="ECO:0000256" key="1">
    <source>
        <dbReference type="SAM" id="Phobius"/>
    </source>
</evidence>
<dbReference type="EMBL" id="JAHZSV010000025">
    <property type="protein sequence ID" value="MBW8201178.1"/>
    <property type="molecule type" value="Genomic_DNA"/>
</dbReference>
<reference evidence="2 3" key="1">
    <citation type="submission" date="2021-08" db="EMBL/GenBank/DDBJ databases">
        <title>Muricauda profundi sp. nov., a marine bacterium isolated from deep seawater of the Mariana Trench.</title>
        <authorList>
            <person name="Wei Y."/>
        </authorList>
    </citation>
    <scope>NUCLEOTIDE SEQUENCE [LARGE SCALE GENOMIC DNA]</scope>
    <source>
        <strain evidence="2 3">W52</strain>
    </source>
</reference>
<protein>
    <submittedName>
        <fullName evidence="2">Carboxypeptidase-like regulatory domain-containing protein</fullName>
    </submittedName>
</protein>
<evidence type="ECO:0000313" key="2">
    <source>
        <dbReference type="EMBL" id="MBW8201178.1"/>
    </source>
</evidence>
<keyword evidence="1" id="KW-0472">Membrane</keyword>
<keyword evidence="3" id="KW-1185">Reference proteome</keyword>
<organism evidence="2 3">
    <name type="scientific">Flagellimonas abyssi</name>
    <dbReference type="NCBI Taxonomy" id="2864871"/>
    <lineage>
        <taxon>Bacteria</taxon>
        <taxon>Pseudomonadati</taxon>
        <taxon>Bacteroidota</taxon>
        <taxon>Flavobacteriia</taxon>
        <taxon>Flavobacteriales</taxon>
        <taxon>Flavobacteriaceae</taxon>
        <taxon>Flagellimonas</taxon>
    </lineage>
</organism>
<keyword evidence="1" id="KW-1133">Transmembrane helix</keyword>
<feature type="transmembrane region" description="Helical" evidence="1">
    <location>
        <begin position="12"/>
        <end position="31"/>
    </location>
</feature>
<dbReference type="Proteomes" id="UP001196136">
    <property type="component" value="Unassembled WGS sequence"/>
</dbReference>
<name>A0ABS7EU82_9FLAO</name>
<proteinExistence type="predicted"/>